<comment type="caution">
    <text evidence="1">The sequence shown here is derived from an EMBL/GenBank/DDBJ whole genome shotgun (WGS) entry which is preliminary data.</text>
</comment>
<dbReference type="EMBL" id="MFBA01000029">
    <property type="protein sequence ID" value="OGD85373.1"/>
    <property type="molecule type" value="Genomic_DNA"/>
</dbReference>
<sequence length="101" mass="11399">MAKKEGQPEQNQYRFAFAIPTDLEIKPGGGARVYGEIVASDEEVAKILRDEMQKEVGADVTLETEERERSSSFAFGSWDMCRWNPLGPRKNWGPPPDPSRN</sequence>
<accession>A0A1F5G0H0</accession>
<organism evidence="1 2">
    <name type="scientific">Candidatus Curtissbacteria bacterium RIFCSPHIGHO2_01_FULL_41_13</name>
    <dbReference type="NCBI Taxonomy" id="1797745"/>
    <lineage>
        <taxon>Bacteria</taxon>
        <taxon>Candidatus Curtissiibacteriota</taxon>
    </lineage>
</organism>
<proteinExistence type="predicted"/>
<dbReference type="Proteomes" id="UP000177069">
    <property type="component" value="Unassembled WGS sequence"/>
</dbReference>
<gene>
    <name evidence="1" type="ORF">A2696_03000</name>
</gene>
<dbReference type="AlphaFoldDB" id="A0A1F5G0H0"/>
<reference evidence="1 2" key="1">
    <citation type="journal article" date="2016" name="Nat. Commun.">
        <title>Thousands of microbial genomes shed light on interconnected biogeochemical processes in an aquifer system.</title>
        <authorList>
            <person name="Anantharaman K."/>
            <person name="Brown C.T."/>
            <person name="Hug L.A."/>
            <person name="Sharon I."/>
            <person name="Castelle C.J."/>
            <person name="Probst A.J."/>
            <person name="Thomas B.C."/>
            <person name="Singh A."/>
            <person name="Wilkins M.J."/>
            <person name="Karaoz U."/>
            <person name="Brodie E.L."/>
            <person name="Williams K.H."/>
            <person name="Hubbard S.S."/>
            <person name="Banfield J.F."/>
        </authorList>
    </citation>
    <scope>NUCLEOTIDE SEQUENCE [LARGE SCALE GENOMIC DNA]</scope>
</reference>
<name>A0A1F5G0H0_9BACT</name>
<evidence type="ECO:0000313" key="2">
    <source>
        <dbReference type="Proteomes" id="UP000177069"/>
    </source>
</evidence>
<evidence type="ECO:0000313" key="1">
    <source>
        <dbReference type="EMBL" id="OGD85373.1"/>
    </source>
</evidence>
<protein>
    <submittedName>
        <fullName evidence="1">Uncharacterized protein</fullName>
    </submittedName>
</protein>